<keyword evidence="1" id="KW-0472">Membrane</keyword>
<dbReference type="AlphaFoldDB" id="A0A4R6BWL2"/>
<protein>
    <submittedName>
        <fullName evidence="2">Uncharacterized protein</fullName>
    </submittedName>
</protein>
<organism evidence="2 3">
    <name type="scientific">Macrococcus bovicus</name>
    <dbReference type="NCBI Taxonomy" id="69968"/>
    <lineage>
        <taxon>Bacteria</taxon>
        <taxon>Bacillati</taxon>
        <taxon>Bacillota</taxon>
        <taxon>Bacilli</taxon>
        <taxon>Bacillales</taxon>
        <taxon>Staphylococcaceae</taxon>
        <taxon>Macrococcus</taxon>
    </lineage>
</organism>
<proteinExistence type="predicted"/>
<dbReference type="Proteomes" id="UP000294843">
    <property type="component" value="Unassembled WGS sequence"/>
</dbReference>
<accession>A0A4R6BWL2</accession>
<name>A0A4R6BWL2_9STAP</name>
<reference evidence="2 3" key="1">
    <citation type="submission" date="2019-01" db="EMBL/GenBank/DDBJ databases">
        <title>Draft genome sequences of the type strains of six Macrococcus species.</title>
        <authorList>
            <person name="Mazhar S."/>
            <person name="Altermann E."/>
            <person name="Hill C."/>
            <person name="Mcauliffe O."/>
        </authorList>
    </citation>
    <scope>NUCLEOTIDE SEQUENCE [LARGE SCALE GENOMIC DNA]</scope>
    <source>
        <strain evidence="2 3">ATCC 51825</strain>
    </source>
</reference>
<evidence type="ECO:0000256" key="1">
    <source>
        <dbReference type="SAM" id="Phobius"/>
    </source>
</evidence>
<sequence length="62" mass="7191">MLTILAWIVVIVFVLFLVGVLGEIFSCLIQLIIYGILFYIVYWAINYLTDDRLHHAISNVFT</sequence>
<feature type="transmembrane region" description="Helical" evidence="1">
    <location>
        <begin position="32"/>
        <end position="49"/>
    </location>
</feature>
<gene>
    <name evidence="2" type="ORF">ERX55_10470</name>
</gene>
<evidence type="ECO:0000313" key="2">
    <source>
        <dbReference type="EMBL" id="TDM12671.1"/>
    </source>
</evidence>
<evidence type="ECO:0000313" key="3">
    <source>
        <dbReference type="Proteomes" id="UP000294843"/>
    </source>
</evidence>
<dbReference type="RefSeq" id="WP_133452536.1">
    <property type="nucleotide sequence ID" value="NZ_SCWF01000015.1"/>
</dbReference>
<keyword evidence="3" id="KW-1185">Reference proteome</keyword>
<comment type="caution">
    <text evidence="2">The sequence shown here is derived from an EMBL/GenBank/DDBJ whole genome shotgun (WGS) entry which is preliminary data.</text>
</comment>
<dbReference type="EMBL" id="SCWF01000015">
    <property type="protein sequence ID" value="TDM12671.1"/>
    <property type="molecule type" value="Genomic_DNA"/>
</dbReference>
<keyword evidence="1" id="KW-1133">Transmembrane helix</keyword>
<keyword evidence="1" id="KW-0812">Transmembrane</keyword>